<gene>
    <name evidence="9" type="ORF">EDD66_10411</name>
</gene>
<evidence type="ECO:0000256" key="4">
    <source>
        <dbReference type="ARBA" id="ARBA00022475"/>
    </source>
</evidence>
<dbReference type="OrthoDB" id="9793390at2"/>
<keyword evidence="5 8" id="KW-0812">Transmembrane</keyword>
<dbReference type="PANTHER" id="PTHR21716:SF53">
    <property type="entry name" value="PERMEASE PERM-RELATED"/>
    <property type="match status" value="1"/>
</dbReference>
<dbReference type="PANTHER" id="PTHR21716">
    <property type="entry name" value="TRANSMEMBRANE PROTEIN"/>
    <property type="match status" value="1"/>
</dbReference>
<evidence type="ECO:0000256" key="6">
    <source>
        <dbReference type="ARBA" id="ARBA00022989"/>
    </source>
</evidence>
<evidence type="ECO:0000256" key="7">
    <source>
        <dbReference type="ARBA" id="ARBA00023136"/>
    </source>
</evidence>
<sequence length="404" mass="44956">MKLKEKMNNKYSVIAGYVIVTAIIIYCLGLIATNAPDIMKNILASLSWLFNVCKPVLLGFIFAYLVEPIVNFFEINLRKVKIFNRKLSSCRTYAVLITFVIVIIFVAAIISLLVYSVTDQLRLANLDDIITLSNAYMKTFNDFSSTVQSKLTDLNVESTELNEYIQNATKYVLTFLRGVADGAIRSVTNMSGYLTTFFFAVIIAIYFLIDGKMIGNYLKKVRKALLSNKLNDRIHDFLSDADKVFSGYIRGQLMDAFVMMVLISLALSIIGIKFGILIGVLAGIGNLIPYCGPFIAYAGTILIGLINGQYKQLIIALIALFIIQVIDGNIIGPRLLSKSIEVHPLLVIISLIFGSAVGGLSGMLLAVPVGAFIKVLFVKFIDRQLELKQEKEQVKERVKEHMKE</sequence>
<evidence type="ECO:0000256" key="8">
    <source>
        <dbReference type="SAM" id="Phobius"/>
    </source>
</evidence>
<reference evidence="9 10" key="1">
    <citation type="submission" date="2018-11" db="EMBL/GenBank/DDBJ databases">
        <title>Genomic Encyclopedia of Type Strains, Phase IV (KMG-IV): sequencing the most valuable type-strain genomes for metagenomic binning, comparative biology and taxonomic classification.</title>
        <authorList>
            <person name="Goeker M."/>
        </authorList>
    </citation>
    <scope>NUCLEOTIDE SEQUENCE [LARGE SCALE GENOMIC DNA]</scope>
    <source>
        <strain evidence="9 10">DSM 26537</strain>
    </source>
</reference>
<comment type="similarity">
    <text evidence="2">Belongs to the autoinducer-2 exporter (AI-2E) (TC 2.A.86) family.</text>
</comment>
<keyword evidence="3" id="KW-0813">Transport</keyword>
<evidence type="ECO:0000256" key="1">
    <source>
        <dbReference type="ARBA" id="ARBA00004651"/>
    </source>
</evidence>
<comment type="subcellular location">
    <subcellularLocation>
        <location evidence="1">Cell membrane</location>
        <topology evidence="1">Multi-pass membrane protein</topology>
    </subcellularLocation>
</comment>
<dbReference type="AlphaFoldDB" id="A0A3N1XQI9"/>
<dbReference type="EMBL" id="RJVG01000004">
    <property type="protein sequence ID" value="ROR28431.1"/>
    <property type="molecule type" value="Genomic_DNA"/>
</dbReference>
<dbReference type="GO" id="GO:0055085">
    <property type="term" value="P:transmembrane transport"/>
    <property type="evidence" value="ECO:0007669"/>
    <property type="project" value="TreeGrafter"/>
</dbReference>
<feature type="transmembrane region" description="Helical" evidence="8">
    <location>
        <begin position="313"/>
        <end position="332"/>
    </location>
</feature>
<keyword evidence="6 8" id="KW-1133">Transmembrane helix</keyword>
<evidence type="ECO:0000313" key="10">
    <source>
        <dbReference type="Proteomes" id="UP000273083"/>
    </source>
</evidence>
<feature type="transmembrane region" description="Helical" evidence="8">
    <location>
        <begin position="256"/>
        <end position="281"/>
    </location>
</feature>
<dbReference type="InterPro" id="IPR002549">
    <property type="entry name" value="AI-2E-like"/>
</dbReference>
<dbReference type="Pfam" id="PF01594">
    <property type="entry name" value="AI-2E_transport"/>
    <property type="match status" value="1"/>
</dbReference>
<feature type="transmembrane region" description="Helical" evidence="8">
    <location>
        <begin position="93"/>
        <end position="117"/>
    </location>
</feature>
<protein>
    <submittedName>
        <fullName evidence="9">Putative PurR-regulated permease PerM</fullName>
    </submittedName>
</protein>
<keyword evidence="10" id="KW-1185">Reference proteome</keyword>
<feature type="transmembrane region" description="Helical" evidence="8">
    <location>
        <begin position="190"/>
        <end position="209"/>
    </location>
</feature>
<name>A0A3N1XQI9_9FIRM</name>
<accession>A0A3N1XQI9</accession>
<feature type="transmembrane region" description="Helical" evidence="8">
    <location>
        <begin position="55"/>
        <end position="73"/>
    </location>
</feature>
<feature type="transmembrane region" description="Helical" evidence="8">
    <location>
        <begin position="287"/>
        <end position="306"/>
    </location>
</feature>
<keyword evidence="7 8" id="KW-0472">Membrane</keyword>
<proteinExistence type="inferred from homology"/>
<evidence type="ECO:0000256" key="3">
    <source>
        <dbReference type="ARBA" id="ARBA00022448"/>
    </source>
</evidence>
<feature type="transmembrane region" description="Helical" evidence="8">
    <location>
        <begin position="344"/>
        <end position="377"/>
    </location>
</feature>
<dbReference type="GO" id="GO:0005886">
    <property type="term" value="C:plasma membrane"/>
    <property type="evidence" value="ECO:0007669"/>
    <property type="project" value="UniProtKB-SubCell"/>
</dbReference>
<evidence type="ECO:0000256" key="5">
    <source>
        <dbReference type="ARBA" id="ARBA00022692"/>
    </source>
</evidence>
<comment type="caution">
    <text evidence="9">The sequence shown here is derived from an EMBL/GenBank/DDBJ whole genome shotgun (WGS) entry which is preliminary data.</text>
</comment>
<feature type="transmembrane region" description="Helical" evidence="8">
    <location>
        <begin position="12"/>
        <end position="35"/>
    </location>
</feature>
<keyword evidence="4" id="KW-1003">Cell membrane</keyword>
<organism evidence="9 10">
    <name type="scientific">Mobilisporobacter senegalensis</name>
    <dbReference type="NCBI Taxonomy" id="1329262"/>
    <lineage>
        <taxon>Bacteria</taxon>
        <taxon>Bacillati</taxon>
        <taxon>Bacillota</taxon>
        <taxon>Clostridia</taxon>
        <taxon>Lachnospirales</taxon>
        <taxon>Lachnospiraceae</taxon>
        <taxon>Mobilisporobacter</taxon>
    </lineage>
</organism>
<dbReference type="RefSeq" id="WP_123608943.1">
    <property type="nucleotide sequence ID" value="NZ_RJVG01000004.1"/>
</dbReference>
<evidence type="ECO:0000256" key="2">
    <source>
        <dbReference type="ARBA" id="ARBA00009773"/>
    </source>
</evidence>
<dbReference type="Proteomes" id="UP000273083">
    <property type="component" value="Unassembled WGS sequence"/>
</dbReference>
<evidence type="ECO:0000313" key="9">
    <source>
        <dbReference type="EMBL" id="ROR28431.1"/>
    </source>
</evidence>